<dbReference type="EMBL" id="BBSC01000001">
    <property type="protein sequence ID" value="GAM73613.1"/>
    <property type="molecule type" value="Genomic_DNA"/>
</dbReference>
<evidence type="ECO:0000313" key="1">
    <source>
        <dbReference type="EMBL" id="GAM73613.1"/>
    </source>
</evidence>
<sequence length="321" mass="36366">MTKFRVASSLSNASRQIGSKLISQTWSPTDDELRIGFKHTERLALQKKLNTKNVSLYGQRVMAHLCVLEPSKRAAMGNVLEVEGFWPQAHTVFKSRNDVISCDVLLTNVDNLSQSKLSTKLPELASDIFNLSLDVKLGTNRAKSFALNHRETLDQDIDSFVGDLEAKQLTWIEEKFETFSGLAEEFVDSPNFHWVNHFFRAYVKQGLVSNIDVYCSSETFLKLRQYMPQNEVLPEISDNDVYLVMQVGNAVVAYSTQAEECFIAELGSKVASVEEVVSQLPKLKYNLGIHLSKTGLWQYRASYMLKNATKFAPKRADYMVK</sequence>
<comment type="caution">
    <text evidence="1">The sequence shown here is derived from an EMBL/GenBank/DDBJ whole genome shotgun (WGS) entry which is preliminary data.</text>
</comment>
<protein>
    <submittedName>
        <fullName evidence="1">Uncharacterized protein</fullName>
    </submittedName>
</protein>
<reference evidence="1 2" key="1">
    <citation type="submission" date="2015-01" db="EMBL/GenBank/DDBJ databases">
        <title>Vibrio sp. C94 JCM 19241 whole genome shotgun sequence.</title>
        <authorList>
            <person name="Sawabe T."/>
            <person name="Meirelles P."/>
            <person name="Feng G."/>
            <person name="Sayaka M."/>
            <person name="Hattori M."/>
            <person name="Ohkuma M."/>
        </authorList>
    </citation>
    <scope>NUCLEOTIDE SEQUENCE [LARGE SCALE GENOMIC DNA]</scope>
    <source>
        <strain evidence="2">JCM 19241</strain>
    </source>
</reference>
<gene>
    <name evidence="1" type="ORF">JCM19241_3068</name>
</gene>
<reference evidence="1 2" key="2">
    <citation type="submission" date="2015-01" db="EMBL/GenBank/DDBJ databases">
        <authorList>
            <consortium name="NBRP consortium"/>
            <person name="Sawabe T."/>
            <person name="Meirelles P."/>
            <person name="Feng G."/>
            <person name="Sayaka M."/>
            <person name="Hattori M."/>
            <person name="Ohkuma M."/>
        </authorList>
    </citation>
    <scope>NUCLEOTIDE SEQUENCE [LARGE SCALE GENOMIC DNA]</scope>
    <source>
        <strain evidence="2">JCM 19241</strain>
    </source>
</reference>
<dbReference type="AlphaFoldDB" id="A0A0B8QEK2"/>
<name>A0A0B8QEK2_9VIBR</name>
<dbReference type="Proteomes" id="UP000031666">
    <property type="component" value="Unassembled WGS sequence"/>
</dbReference>
<proteinExistence type="predicted"/>
<accession>A0A0B8QEK2</accession>
<organism evidence="1 2">
    <name type="scientific">Vibrio ishigakensis</name>
    <dbReference type="NCBI Taxonomy" id="1481914"/>
    <lineage>
        <taxon>Bacteria</taxon>
        <taxon>Pseudomonadati</taxon>
        <taxon>Pseudomonadota</taxon>
        <taxon>Gammaproteobacteria</taxon>
        <taxon>Vibrionales</taxon>
        <taxon>Vibrionaceae</taxon>
        <taxon>Vibrio</taxon>
    </lineage>
</organism>
<dbReference type="STRING" id="1481914.JCM19241_3068"/>
<evidence type="ECO:0000313" key="2">
    <source>
        <dbReference type="Proteomes" id="UP000031666"/>
    </source>
</evidence>